<protein>
    <submittedName>
        <fullName evidence="2">Uncharacterized protein</fullName>
    </submittedName>
</protein>
<keyword evidence="3" id="KW-1185">Reference proteome</keyword>
<organism evidence="2 3">
    <name type="scientific">Portunus trituberculatus</name>
    <name type="common">Swimming crab</name>
    <name type="synonym">Neptunus trituberculatus</name>
    <dbReference type="NCBI Taxonomy" id="210409"/>
    <lineage>
        <taxon>Eukaryota</taxon>
        <taxon>Metazoa</taxon>
        <taxon>Ecdysozoa</taxon>
        <taxon>Arthropoda</taxon>
        <taxon>Crustacea</taxon>
        <taxon>Multicrustacea</taxon>
        <taxon>Malacostraca</taxon>
        <taxon>Eumalacostraca</taxon>
        <taxon>Eucarida</taxon>
        <taxon>Decapoda</taxon>
        <taxon>Pleocyemata</taxon>
        <taxon>Brachyura</taxon>
        <taxon>Eubrachyura</taxon>
        <taxon>Portunoidea</taxon>
        <taxon>Portunidae</taxon>
        <taxon>Portuninae</taxon>
        <taxon>Portunus</taxon>
    </lineage>
</organism>
<dbReference type="EMBL" id="VSRR010023135">
    <property type="protein sequence ID" value="MPC65265.1"/>
    <property type="molecule type" value="Genomic_DNA"/>
</dbReference>
<evidence type="ECO:0000256" key="1">
    <source>
        <dbReference type="SAM" id="MobiDB-lite"/>
    </source>
</evidence>
<proteinExistence type="predicted"/>
<dbReference type="Proteomes" id="UP000324222">
    <property type="component" value="Unassembled WGS sequence"/>
</dbReference>
<evidence type="ECO:0000313" key="2">
    <source>
        <dbReference type="EMBL" id="MPC65265.1"/>
    </source>
</evidence>
<sequence length="125" mass="13280">MRPEMTRGAGEQGEESGTPGWWRKPAHDATQGARTRTKDMKTPLTASHPSPGEHSSARSTAQHPAEGGRENEDKQQLRQDIHIPCSISSITPEPPCCGNLISSTSATLAIAMHAPNLALPKPAPA</sequence>
<gene>
    <name evidence="2" type="ORF">E2C01_059398</name>
</gene>
<dbReference type="AlphaFoldDB" id="A0A5B7H6L8"/>
<feature type="compositionally biased region" description="Basic and acidic residues" evidence="1">
    <location>
        <begin position="66"/>
        <end position="81"/>
    </location>
</feature>
<evidence type="ECO:0000313" key="3">
    <source>
        <dbReference type="Proteomes" id="UP000324222"/>
    </source>
</evidence>
<comment type="caution">
    <text evidence="2">The sequence shown here is derived from an EMBL/GenBank/DDBJ whole genome shotgun (WGS) entry which is preliminary data.</text>
</comment>
<reference evidence="2 3" key="1">
    <citation type="submission" date="2019-05" db="EMBL/GenBank/DDBJ databases">
        <title>Another draft genome of Portunus trituberculatus and its Hox gene families provides insights of decapod evolution.</title>
        <authorList>
            <person name="Jeong J.-H."/>
            <person name="Song I."/>
            <person name="Kim S."/>
            <person name="Choi T."/>
            <person name="Kim D."/>
            <person name="Ryu S."/>
            <person name="Kim W."/>
        </authorList>
    </citation>
    <scope>NUCLEOTIDE SEQUENCE [LARGE SCALE GENOMIC DNA]</scope>
    <source>
        <tissue evidence="2">Muscle</tissue>
    </source>
</reference>
<feature type="region of interest" description="Disordered" evidence="1">
    <location>
        <begin position="1"/>
        <end position="89"/>
    </location>
</feature>
<accession>A0A5B7H6L8</accession>
<name>A0A5B7H6L8_PORTR</name>